<dbReference type="AlphaFoldDB" id="A0A5A7MCZ7"/>
<dbReference type="EMBL" id="BKBW01000004">
    <property type="protein sequence ID" value="GEQ75667.1"/>
    <property type="molecule type" value="Genomic_DNA"/>
</dbReference>
<dbReference type="Proteomes" id="UP000323105">
    <property type="component" value="Unassembled WGS sequence"/>
</dbReference>
<gene>
    <name evidence="1" type="ORF">CTTA_2672</name>
</gene>
<organism evidence="1 2">
    <name type="scientific">Comamonas testosteroni</name>
    <name type="common">Pseudomonas testosteroni</name>
    <dbReference type="NCBI Taxonomy" id="285"/>
    <lineage>
        <taxon>Bacteria</taxon>
        <taxon>Pseudomonadati</taxon>
        <taxon>Pseudomonadota</taxon>
        <taxon>Betaproteobacteria</taxon>
        <taxon>Burkholderiales</taxon>
        <taxon>Comamonadaceae</taxon>
        <taxon>Comamonas</taxon>
    </lineage>
</organism>
<comment type="caution">
    <text evidence="1">The sequence shown here is derived from an EMBL/GenBank/DDBJ whole genome shotgun (WGS) entry which is preliminary data.</text>
</comment>
<protein>
    <submittedName>
        <fullName evidence="1">Uncharacterized protein</fullName>
    </submittedName>
</protein>
<evidence type="ECO:0000313" key="2">
    <source>
        <dbReference type="Proteomes" id="UP000323105"/>
    </source>
</evidence>
<proteinExistence type="predicted"/>
<sequence length="103" mass="11652">MMNTSSATSPDMATLVADRTLDKYAKDYFPRREQVTIAFRGDIAEKHNYDKIRPISEAQRHGKHIVVIEGQSQKTGATGHYRIECNSWNLIEAVGLWEQASEA</sequence>
<accession>A0A5A7MCZ7</accession>
<name>A0A5A7MCZ7_COMTE</name>
<reference evidence="1 2" key="1">
    <citation type="journal article" date="2019" name="Microbiol. Resour. Announc.">
        <title>Draft Genome Sequence of Comamonas testosteroni TA441, a Bacterium That Has a Cryptic Phenol Degradation Gene Cluster.</title>
        <authorList>
            <person name="Arai H."/>
            <person name="Ishii M."/>
        </authorList>
    </citation>
    <scope>NUCLEOTIDE SEQUENCE [LARGE SCALE GENOMIC DNA]</scope>
    <source>
        <strain evidence="1 2">TA441</strain>
    </source>
</reference>
<evidence type="ECO:0000313" key="1">
    <source>
        <dbReference type="EMBL" id="GEQ75667.1"/>
    </source>
</evidence>